<dbReference type="PANTHER" id="PTHR23517:SF3">
    <property type="entry name" value="INTEGRAL MEMBRANE TRANSPORT PROTEIN"/>
    <property type="match status" value="1"/>
</dbReference>
<evidence type="ECO:0000256" key="7">
    <source>
        <dbReference type="SAM" id="Phobius"/>
    </source>
</evidence>
<evidence type="ECO:0000313" key="10">
    <source>
        <dbReference type="Proteomes" id="UP000051952"/>
    </source>
</evidence>
<dbReference type="Proteomes" id="UP000051952">
    <property type="component" value="Unassembled WGS sequence"/>
</dbReference>
<dbReference type="GO" id="GO:0005886">
    <property type="term" value="C:plasma membrane"/>
    <property type="evidence" value="ECO:0007669"/>
    <property type="project" value="UniProtKB-SubCell"/>
</dbReference>
<dbReference type="Pfam" id="PF07690">
    <property type="entry name" value="MFS_1"/>
    <property type="match status" value="1"/>
</dbReference>
<dbReference type="InterPro" id="IPR050171">
    <property type="entry name" value="MFS_Transporters"/>
</dbReference>
<dbReference type="CDD" id="cd17325">
    <property type="entry name" value="MFS_MdtG_SLC18_like"/>
    <property type="match status" value="1"/>
</dbReference>
<keyword evidence="10" id="KW-1185">Reference proteome</keyword>
<dbReference type="AlphaFoldDB" id="A0A0S4IYN6"/>
<feature type="transmembrane region" description="Helical" evidence="7">
    <location>
        <begin position="391"/>
        <end position="408"/>
    </location>
</feature>
<dbReference type="InterPro" id="IPR011701">
    <property type="entry name" value="MFS"/>
</dbReference>
<accession>A0A0S4IYN6</accession>
<name>A0A0S4IYN6_BODSA</name>
<evidence type="ECO:0000256" key="3">
    <source>
        <dbReference type="ARBA" id="ARBA00022475"/>
    </source>
</evidence>
<evidence type="ECO:0000256" key="4">
    <source>
        <dbReference type="ARBA" id="ARBA00022692"/>
    </source>
</evidence>
<keyword evidence="4 7" id="KW-0812">Transmembrane</keyword>
<dbReference type="EMBL" id="CYKH01000696">
    <property type="protein sequence ID" value="CUG20247.1"/>
    <property type="molecule type" value="Genomic_DNA"/>
</dbReference>
<dbReference type="OMA" id="WIQLSAC"/>
<dbReference type="SUPFAM" id="SSF103473">
    <property type="entry name" value="MFS general substrate transporter"/>
    <property type="match status" value="1"/>
</dbReference>
<dbReference type="InterPro" id="IPR020846">
    <property type="entry name" value="MFS_dom"/>
</dbReference>
<proteinExistence type="predicted"/>
<organism evidence="9 10">
    <name type="scientific">Bodo saltans</name>
    <name type="common">Flagellated protozoan</name>
    <dbReference type="NCBI Taxonomy" id="75058"/>
    <lineage>
        <taxon>Eukaryota</taxon>
        <taxon>Discoba</taxon>
        <taxon>Euglenozoa</taxon>
        <taxon>Kinetoplastea</taxon>
        <taxon>Metakinetoplastina</taxon>
        <taxon>Eubodonida</taxon>
        <taxon>Bodonidae</taxon>
        <taxon>Bodo</taxon>
    </lineage>
</organism>
<evidence type="ECO:0000313" key="9">
    <source>
        <dbReference type="EMBL" id="CUG20247.1"/>
    </source>
</evidence>
<feature type="transmembrane region" description="Helical" evidence="7">
    <location>
        <begin position="203"/>
        <end position="224"/>
    </location>
</feature>
<evidence type="ECO:0000256" key="6">
    <source>
        <dbReference type="ARBA" id="ARBA00023136"/>
    </source>
</evidence>
<protein>
    <submittedName>
        <fullName evidence="9">MFS transporter, putative</fullName>
    </submittedName>
</protein>
<dbReference type="InterPro" id="IPR036259">
    <property type="entry name" value="MFS_trans_sf"/>
</dbReference>
<evidence type="ECO:0000256" key="1">
    <source>
        <dbReference type="ARBA" id="ARBA00004651"/>
    </source>
</evidence>
<feature type="transmembrane region" description="Helical" evidence="7">
    <location>
        <begin position="169"/>
        <end position="191"/>
    </location>
</feature>
<evidence type="ECO:0000256" key="5">
    <source>
        <dbReference type="ARBA" id="ARBA00022989"/>
    </source>
</evidence>
<dbReference type="Gene3D" id="1.20.1250.20">
    <property type="entry name" value="MFS general substrate transporter like domains"/>
    <property type="match status" value="2"/>
</dbReference>
<gene>
    <name evidence="9" type="ORF">BSAL_75715</name>
</gene>
<dbReference type="PROSITE" id="PS50850">
    <property type="entry name" value="MFS"/>
    <property type="match status" value="1"/>
</dbReference>
<evidence type="ECO:0000259" key="8">
    <source>
        <dbReference type="PROSITE" id="PS50850"/>
    </source>
</evidence>
<keyword evidence="2" id="KW-0813">Transport</keyword>
<feature type="transmembrane region" description="Helical" evidence="7">
    <location>
        <begin position="347"/>
        <end position="371"/>
    </location>
</feature>
<keyword evidence="5 7" id="KW-1133">Transmembrane helix</keyword>
<feature type="transmembrane region" description="Helical" evidence="7">
    <location>
        <begin position="415"/>
        <end position="438"/>
    </location>
</feature>
<sequence length="626" mass="66471">MLHDIFSSRFSTTGWWKWCQHDDRRLCPSVDDDIHKDDINNTSDASLLLLDRLFPSVPPPVGAAPLQQCPPTITTTSACCGGCTAVGGCCCGCSMLMTPLFRSMALDLAGSVHVPNLLQGIVAGMRSTIIPILAKEIFADDATIGWITACAGIARMAVNIPAGALTTRIGFVAVMNLGMVGIIIGALLTAASLTSFDLCVSNLFYGAGSGVFILARHVMLAKLVDRTQRGRLMSMVGGGERWSSAIGPAIAGWLIECVGSRFCSCLSVLAALACVCCVSSSAKAHGANEARGEETLSQNNNFGKPHQQTYKTMTTTPAFFWSQHSGVMLRVGIYAMNIMQLRTCRKLLLPLAAVKTGLGPAMVGLIVTLSFMVDATMFFLGGMITDRYGRLYAAIPTSANLGIAFYILSQADSTYALALAAIAFGIADSLGAGLLLTLSSDCVPQQHSATAKPAEFLGVFRTIQDSGQFIGPLFAAWICQIASFEVACKLLCSLGFFNAAWALLFLPPDNNLNISNRTTADSDVDENDASLVVTATDVALHSQSCGLNRNVMSHDEDADDVRLPQGAGKLCRAMSSAVVPPSLPFMVRKHFQVVDPELSNQALVTTAIASCPPRQHESSIVGCMRV</sequence>
<keyword evidence="3" id="KW-1003">Cell membrane</keyword>
<dbReference type="GO" id="GO:0022857">
    <property type="term" value="F:transmembrane transporter activity"/>
    <property type="evidence" value="ECO:0007669"/>
    <property type="project" value="InterPro"/>
</dbReference>
<reference evidence="10" key="1">
    <citation type="submission" date="2015-09" db="EMBL/GenBank/DDBJ databases">
        <authorList>
            <consortium name="Pathogen Informatics"/>
        </authorList>
    </citation>
    <scope>NUCLEOTIDE SEQUENCE [LARGE SCALE GENOMIC DNA]</scope>
    <source>
        <strain evidence="10">Lake Konstanz</strain>
    </source>
</reference>
<comment type="subcellular location">
    <subcellularLocation>
        <location evidence="1">Cell membrane</location>
        <topology evidence="1">Multi-pass membrane protein</topology>
    </subcellularLocation>
</comment>
<dbReference type="PANTHER" id="PTHR23517">
    <property type="entry name" value="RESISTANCE PROTEIN MDTM, PUTATIVE-RELATED-RELATED"/>
    <property type="match status" value="1"/>
</dbReference>
<dbReference type="VEuPathDB" id="TriTrypDB:BSAL_75715"/>
<keyword evidence="6 7" id="KW-0472">Membrane</keyword>
<dbReference type="OrthoDB" id="6339427at2759"/>
<feature type="domain" description="Major facilitator superfamily (MFS) profile" evidence="8">
    <location>
        <begin position="108"/>
        <end position="510"/>
    </location>
</feature>
<evidence type="ECO:0000256" key="2">
    <source>
        <dbReference type="ARBA" id="ARBA00022448"/>
    </source>
</evidence>